<name>A0AAD7ZTP2_DIPPU</name>
<evidence type="ECO:0000313" key="2">
    <source>
        <dbReference type="Proteomes" id="UP001233999"/>
    </source>
</evidence>
<dbReference type="Proteomes" id="UP001233999">
    <property type="component" value="Unassembled WGS sequence"/>
</dbReference>
<feature type="non-terminal residue" evidence="1">
    <location>
        <position position="1"/>
    </location>
</feature>
<evidence type="ECO:0000313" key="1">
    <source>
        <dbReference type="EMBL" id="KAJ9586521.1"/>
    </source>
</evidence>
<reference evidence="1" key="2">
    <citation type="submission" date="2023-05" db="EMBL/GenBank/DDBJ databases">
        <authorList>
            <person name="Fouks B."/>
        </authorList>
    </citation>
    <scope>NUCLEOTIDE SEQUENCE</scope>
    <source>
        <strain evidence="1">Stay&amp;Tobe</strain>
        <tissue evidence="1">Testes</tissue>
    </source>
</reference>
<comment type="caution">
    <text evidence="1">The sequence shown here is derived from an EMBL/GenBank/DDBJ whole genome shotgun (WGS) entry which is preliminary data.</text>
</comment>
<feature type="non-terminal residue" evidence="1">
    <location>
        <position position="61"/>
    </location>
</feature>
<reference evidence="1" key="1">
    <citation type="journal article" date="2023" name="IScience">
        <title>Live-bearing cockroach genome reveals convergent evolutionary mechanisms linked to viviparity in insects and beyond.</title>
        <authorList>
            <person name="Fouks B."/>
            <person name="Harrison M.C."/>
            <person name="Mikhailova A.A."/>
            <person name="Marchal E."/>
            <person name="English S."/>
            <person name="Carruthers M."/>
            <person name="Jennings E.C."/>
            <person name="Chiamaka E.L."/>
            <person name="Frigard R.A."/>
            <person name="Pippel M."/>
            <person name="Attardo G.M."/>
            <person name="Benoit J.B."/>
            <person name="Bornberg-Bauer E."/>
            <person name="Tobe S.S."/>
        </authorList>
    </citation>
    <scope>NUCLEOTIDE SEQUENCE</scope>
    <source>
        <strain evidence="1">Stay&amp;Tobe</strain>
    </source>
</reference>
<organism evidence="1 2">
    <name type="scientific">Diploptera punctata</name>
    <name type="common">Pacific beetle cockroach</name>
    <dbReference type="NCBI Taxonomy" id="6984"/>
    <lineage>
        <taxon>Eukaryota</taxon>
        <taxon>Metazoa</taxon>
        <taxon>Ecdysozoa</taxon>
        <taxon>Arthropoda</taxon>
        <taxon>Hexapoda</taxon>
        <taxon>Insecta</taxon>
        <taxon>Pterygota</taxon>
        <taxon>Neoptera</taxon>
        <taxon>Polyneoptera</taxon>
        <taxon>Dictyoptera</taxon>
        <taxon>Blattodea</taxon>
        <taxon>Blaberoidea</taxon>
        <taxon>Blaberidae</taxon>
        <taxon>Diplopterinae</taxon>
        <taxon>Diploptera</taxon>
    </lineage>
</organism>
<protein>
    <submittedName>
        <fullName evidence="1">Uncharacterized protein</fullName>
    </submittedName>
</protein>
<keyword evidence="2" id="KW-1185">Reference proteome</keyword>
<gene>
    <name evidence="1" type="ORF">L9F63_019847</name>
</gene>
<sequence>YRRGGYFIMIWWDVVGSGDGALVSNSTYMFFKHFNDGQIIFEKKNICLDWGLIKKLTFAKN</sequence>
<dbReference type="AlphaFoldDB" id="A0AAD7ZTP2"/>
<accession>A0AAD7ZTP2</accession>
<proteinExistence type="predicted"/>
<dbReference type="EMBL" id="JASPKZ010007150">
    <property type="protein sequence ID" value="KAJ9586521.1"/>
    <property type="molecule type" value="Genomic_DNA"/>
</dbReference>